<evidence type="ECO:0000256" key="8">
    <source>
        <dbReference type="ARBA" id="ARBA00048258"/>
    </source>
</evidence>
<dbReference type="FunFam" id="3.30.1300.10:FF:000001">
    <property type="entry name" value="Pantothenate synthetase"/>
    <property type="match status" value="1"/>
</dbReference>
<evidence type="ECO:0000256" key="6">
    <source>
        <dbReference type="ARBA" id="ARBA00022741"/>
    </source>
</evidence>
<dbReference type="GO" id="GO:0004592">
    <property type="term" value="F:pantoate-beta-alanine ligase activity"/>
    <property type="evidence" value="ECO:0007669"/>
    <property type="project" value="UniProtKB-EC"/>
</dbReference>
<proteinExistence type="inferred from homology"/>
<evidence type="ECO:0000256" key="1">
    <source>
        <dbReference type="ARBA" id="ARBA00004990"/>
    </source>
</evidence>
<accession>A0A3B1BHP8</accession>
<keyword evidence="7" id="KW-0067">ATP-binding</keyword>
<keyword evidence="4 9" id="KW-0436">Ligase</keyword>
<comment type="similarity">
    <text evidence="2">Belongs to the pantothenate synthetase family.</text>
</comment>
<dbReference type="Pfam" id="PF02569">
    <property type="entry name" value="Pantoate_ligase"/>
    <property type="match status" value="1"/>
</dbReference>
<name>A0A3B1BHP8_9ZZZZ</name>
<dbReference type="SUPFAM" id="SSF52374">
    <property type="entry name" value="Nucleotidylyl transferase"/>
    <property type="match status" value="1"/>
</dbReference>
<keyword evidence="5" id="KW-0566">Pantothenate biosynthesis</keyword>
<dbReference type="GO" id="GO:0015940">
    <property type="term" value="P:pantothenate biosynthetic process"/>
    <property type="evidence" value="ECO:0007669"/>
    <property type="project" value="UniProtKB-KW"/>
</dbReference>
<organism evidence="9">
    <name type="scientific">hydrothermal vent metagenome</name>
    <dbReference type="NCBI Taxonomy" id="652676"/>
    <lineage>
        <taxon>unclassified sequences</taxon>
        <taxon>metagenomes</taxon>
        <taxon>ecological metagenomes</taxon>
    </lineage>
</organism>
<gene>
    <name evidence="9" type="ORF">MNBD_GAMMA20-523</name>
</gene>
<evidence type="ECO:0000256" key="4">
    <source>
        <dbReference type="ARBA" id="ARBA00022598"/>
    </source>
</evidence>
<dbReference type="GO" id="GO:0005524">
    <property type="term" value="F:ATP binding"/>
    <property type="evidence" value="ECO:0007669"/>
    <property type="project" value="UniProtKB-KW"/>
</dbReference>
<evidence type="ECO:0000313" key="9">
    <source>
        <dbReference type="EMBL" id="VAX04477.1"/>
    </source>
</evidence>
<evidence type="ECO:0000256" key="2">
    <source>
        <dbReference type="ARBA" id="ARBA00009256"/>
    </source>
</evidence>
<dbReference type="InterPro" id="IPR042176">
    <property type="entry name" value="Pantoate_ligase_C"/>
</dbReference>
<dbReference type="PANTHER" id="PTHR21299">
    <property type="entry name" value="CYTIDYLATE KINASE/PANTOATE-BETA-ALANINE LIGASE"/>
    <property type="match status" value="1"/>
</dbReference>
<dbReference type="AlphaFoldDB" id="A0A3B1BHP8"/>
<evidence type="ECO:0000256" key="7">
    <source>
        <dbReference type="ARBA" id="ARBA00022840"/>
    </source>
</evidence>
<dbReference type="GO" id="GO:0005829">
    <property type="term" value="C:cytosol"/>
    <property type="evidence" value="ECO:0007669"/>
    <property type="project" value="TreeGrafter"/>
</dbReference>
<reference evidence="9" key="1">
    <citation type="submission" date="2018-06" db="EMBL/GenBank/DDBJ databases">
        <authorList>
            <person name="Zhirakovskaya E."/>
        </authorList>
    </citation>
    <scope>NUCLEOTIDE SEQUENCE</scope>
</reference>
<sequence>MLVIRRLAAELHFPVEVIGVPTVREADGLAMSSRNQYLSVEESQRAAALYRTLQAAKERLISGERDIAVIESDAEKTLREAGFCPEYFTVCRADDLQPAMMADTALVILTAAWLGEARLIDNIQLRRHGAAPA</sequence>
<comment type="catalytic activity">
    <reaction evidence="8">
        <text>(R)-pantoate + beta-alanine + ATP = (R)-pantothenate + AMP + diphosphate + H(+)</text>
        <dbReference type="Rhea" id="RHEA:10912"/>
        <dbReference type="ChEBI" id="CHEBI:15378"/>
        <dbReference type="ChEBI" id="CHEBI:15980"/>
        <dbReference type="ChEBI" id="CHEBI:29032"/>
        <dbReference type="ChEBI" id="CHEBI:30616"/>
        <dbReference type="ChEBI" id="CHEBI:33019"/>
        <dbReference type="ChEBI" id="CHEBI:57966"/>
        <dbReference type="ChEBI" id="CHEBI:456215"/>
        <dbReference type="EC" id="6.3.2.1"/>
    </reaction>
</comment>
<protein>
    <recommendedName>
        <fullName evidence="3">pantoate--beta-alanine ligase (AMP-forming)</fullName>
        <ecNumber evidence="3">6.3.2.1</ecNumber>
    </recommendedName>
</protein>
<comment type="pathway">
    <text evidence="1">Cofactor biosynthesis; (R)-pantothenate biosynthesis; (R)-pantothenate from (R)-pantoate and beta-alanine: step 1/1.</text>
</comment>
<dbReference type="InterPro" id="IPR003721">
    <property type="entry name" value="Pantoate_ligase"/>
</dbReference>
<evidence type="ECO:0000256" key="5">
    <source>
        <dbReference type="ARBA" id="ARBA00022655"/>
    </source>
</evidence>
<dbReference type="Gene3D" id="3.30.1300.10">
    <property type="entry name" value="Pantoate-beta-alanine ligase, C-terminal domain"/>
    <property type="match status" value="1"/>
</dbReference>
<dbReference type="PANTHER" id="PTHR21299:SF1">
    <property type="entry name" value="PANTOATE--BETA-ALANINE LIGASE"/>
    <property type="match status" value="1"/>
</dbReference>
<evidence type="ECO:0000256" key="3">
    <source>
        <dbReference type="ARBA" id="ARBA00012219"/>
    </source>
</evidence>
<dbReference type="EMBL" id="UOFU01000382">
    <property type="protein sequence ID" value="VAX04477.1"/>
    <property type="molecule type" value="Genomic_DNA"/>
</dbReference>
<keyword evidence="6" id="KW-0547">Nucleotide-binding</keyword>
<dbReference type="EC" id="6.3.2.1" evidence="3"/>